<proteinExistence type="predicted"/>
<keyword evidence="4" id="KW-1185">Reference proteome</keyword>
<feature type="non-terminal residue" evidence="3">
    <location>
        <position position="584"/>
    </location>
</feature>
<feature type="region of interest" description="Disordered" evidence="1">
    <location>
        <begin position="30"/>
        <end position="109"/>
    </location>
</feature>
<feature type="region of interest" description="Disordered" evidence="1">
    <location>
        <begin position="360"/>
        <end position="410"/>
    </location>
</feature>
<name>A0A4R5C4W1_9ACTN</name>
<evidence type="ECO:0000256" key="1">
    <source>
        <dbReference type="SAM" id="MobiDB-lite"/>
    </source>
</evidence>
<feature type="domain" description="DUF222" evidence="2">
    <location>
        <begin position="150"/>
        <end position="364"/>
    </location>
</feature>
<dbReference type="InterPro" id="IPR003870">
    <property type="entry name" value="DUF222"/>
</dbReference>
<feature type="compositionally biased region" description="Low complexity" evidence="1">
    <location>
        <begin position="395"/>
        <end position="410"/>
    </location>
</feature>
<organism evidence="3 4">
    <name type="scientific">Jiangella asiatica</name>
    <dbReference type="NCBI Taxonomy" id="2530372"/>
    <lineage>
        <taxon>Bacteria</taxon>
        <taxon>Bacillati</taxon>
        <taxon>Actinomycetota</taxon>
        <taxon>Actinomycetes</taxon>
        <taxon>Jiangellales</taxon>
        <taxon>Jiangellaceae</taxon>
        <taxon>Jiangella</taxon>
    </lineage>
</organism>
<dbReference type="RefSeq" id="WP_131902223.1">
    <property type="nucleotide sequence ID" value="NZ_SMKZ01000105.1"/>
</dbReference>
<evidence type="ECO:0000259" key="2">
    <source>
        <dbReference type="Pfam" id="PF02720"/>
    </source>
</evidence>
<keyword evidence="3" id="KW-0540">Nuclease</keyword>
<sequence>MFEEAFPPADLLVARDPRTGEWVSYEPWELPDDVPAAHGLLPDGWLEAPPPAWTPPTEPGSQPAQTDPAQTDPAQTDPAQTDPAQADLPQTDPASPHSAQAHPVQAGGIAPGPDLARLLAGTDLATVDVYDVVELAAGWQRLISWAQAEQARVLAELTGRPELRPGQCGYRSVNPVTTTALEVAARTVATTRQAENLVGHAVQLVQDFPATWAALAAGRLDERRARVITGELGGQDLQVRRRVEAAVLPVAPELDSVMLRRKITQLLHELAPVQAEQRCRAARERRDVTITPAPDAMAYLEAYLPAEDAIAVKTVLDAAAHTLHRDDHTAGRPARTAAQRRADALAALAWTALDTQHIGTAHSDRTHPTDPAPTCNHRHRTGSRGCISRADNDNAASTSTPATGAAGAGTGASTVVPVPLATAHGRPVTVHVTFAFRSLVGLTDEPGHLDGYGPIPAHLARHLAAAGTWQWVGTHPATGQVLDHGTTRYRPPQALIDHVILRDRTCRTPGCHHTAIRCDIDHRIAHGDGGPTSACNCQLLCRHHHLLKHHTSYAVTRLVNGTTRWTSPTGHTYDKPPEPIGPTT</sequence>
<evidence type="ECO:0000313" key="4">
    <source>
        <dbReference type="Proteomes" id="UP000294739"/>
    </source>
</evidence>
<dbReference type="AlphaFoldDB" id="A0A4R5C4W1"/>
<feature type="compositionally biased region" description="Polar residues" evidence="1">
    <location>
        <begin position="60"/>
        <end position="83"/>
    </location>
</feature>
<dbReference type="Proteomes" id="UP000294739">
    <property type="component" value="Unassembled WGS sequence"/>
</dbReference>
<keyword evidence="3" id="KW-0255">Endonuclease</keyword>
<comment type="caution">
    <text evidence="3">The sequence shown here is derived from an EMBL/GenBank/DDBJ whole genome shotgun (WGS) entry which is preliminary data.</text>
</comment>
<evidence type="ECO:0000313" key="3">
    <source>
        <dbReference type="EMBL" id="TDD94668.1"/>
    </source>
</evidence>
<dbReference type="InParanoid" id="A0A4R5C4W1"/>
<keyword evidence="3" id="KW-0378">Hydrolase</keyword>
<dbReference type="OrthoDB" id="5140334at2"/>
<dbReference type="GO" id="GO:0004519">
    <property type="term" value="F:endonuclease activity"/>
    <property type="evidence" value="ECO:0007669"/>
    <property type="project" value="UniProtKB-KW"/>
</dbReference>
<dbReference type="EMBL" id="SMKZ01000105">
    <property type="protein sequence ID" value="TDD94668.1"/>
    <property type="molecule type" value="Genomic_DNA"/>
</dbReference>
<feature type="compositionally biased region" description="Pro residues" evidence="1">
    <location>
        <begin position="48"/>
        <end position="58"/>
    </location>
</feature>
<protein>
    <submittedName>
        <fullName evidence="3">HNH endonuclease</fullName>
    </submittedName>
</protein>
<reference evidence="3 4" key="1">
    <citation type="submission" date="2019-03" db="EMBL/GenBank/DDBJ databases">
        <title>Draft genome sequences of novel Actinobacteria.</title>
        <authorList>
            <person name="Sahin N."/>
            <person name="Ay H."/>
            <person name="Saygin H."/>
        </authorList>
    </citation>
    <scope>NUCLEOTIDE SEQUENCE [LARGE SCALE GENOMIC DNA]</scope>
    <source>
        <strain evidence="3 4">5K138</strain>
    </source>
</reference>
<dbReference type="Pfam" id="PF02720">
    <property type="entry name" value="DUF222"/>
    <property type="match status" value="1"/>
</dbReference>
<gene>
    <name evidence="3" type="ORF">E1269_31765</name>
</gene>
<dbReference type="CDD" id="cd00085">
    <property type="entry name" value="HNHc"/>
    <property type="match status" value="1"/>
</dbReference>
<accession>A0A4R5C4W1</accession>
<dbReference type="InterPro" id="IPR003615">
    <property type="entry name" value="HNH_nuc"/>
</dbReference>